<dbReference type="InterPro" id="IPR001509">
    <property type="entry name" value="Epimerase_deHydtase"/>
</dbReference>
<name>A0A0J5V4J2_9BACI</name>
<dbReference type="GO" id="GO:0016020">
    <property type="term" value="C:membrane"/>
    <property type="evidence" value="ECO:0007669"/>
    <property type="project" value="UniProtKB-SubCell"/>
</dbReference>
<dbReference type="EMBL" id="LQQY01000023">
    <property type="protein sequence ID" value="KZE47259.1"/>
    <property type="molecule type" value="Genomic_DNA"/>
</dbReference>
<proteinExistence type="predicted"/>
<feature type="domain" description="NAD-dependent epimerase/dehydratase" evidence="3">
    <location>
        <begin position="6"/>
        <end position="179"/>
    </location>
</feature>
<reference evidence="5" key="1">
    <citation type="submission" date="2016-01" db="EMBL/GenBank/DDBJ databases">
        <title>Whole genome sequencing of Bhargavaea cecembensis T14.</title>
        <authorList>
            <person name="Hong K.W."/>
        </authorList>
    </citation>
    <scope>NUCLEOTIDE SEQUENCE [LARGE SCALE GENOMIC DNA]</scope>
    <source>
        <strain evidence="5">M19</strain>
    </source>
</reference>
<dbReference type="PATRIC" id="fig|189381.11.peg.3786"/>
<dbReference type="Gene3D" id="3.40.50.720">
    <property type="entry name" value="NAD(P)-binding Rossmann-like Domain"/>
    <property type="match status" value="1"/>
</dbReference>
<dbReference type="PANTHER" id="PTHR14097:SF7">
    <property type="entry name" value="OXIDOREDUCTASE HTATIP2"/>
    <property type="match status" value="1"/>
</dbReference>
<organism evidence="4 5">
    <name type="scientific">Rossellomorea marisflavi</name>
    <dbReference type="NCBI Taxonomy" id="189381"/>
    <lineage>
        <taxon>Bacteria</taxon>
        <taxon>Bacillati</taxon>
        <taxon>Bacillota</taxon>
        <taxon>Bacilli</taxon>
        <taxon>Bacillales</taxon>
        <taxon>Bacillaceae</taxon>
        <taxon>Rossellomorea</taxon>
    </lineage>
</organism>
<accession>A0A0J5V4J2</accession>
<protein>
    <recommendedName>
        <fullName evidence="3">NAD-dependent epimerase/dehydratase domain-containing protein</fullName>
    </recommendedName>
</protein>
<evidence type="ECO:0000313" key="4">
    <source>
        <dbReference type="EMBL" id="KZE47259.1"/>
    </source>
</evidence>
<evidence type="ECO:0000256" key="1">
    <source>
        <dbReference type="ARBA" id="ARBA00004370"/>
    </source>
</evidence>
<dbReference type="Proteomes" id="UP000076510">
    <property type="component" value="Unassembled WGS sequence"/>
</dbReference>
<comment type="subcellular location">
    <subcellularLocation>
        <location evidence="1">Membrane</location>
    </subcellularLocation>
</comment>
<dbReference type="RefSeq" id="WP_048006761.1">
    <property type="nucleotide sequence ID" value="NZ_CP047095.1"/>
</dbReference>
<evidence type="ECO:0000313" key="5">
    <source>
        <dbReference type="Proteomes" id="UP000076510"/>
    </source>
</evidence>
<dbReference type="AlphaFoldDB" id="A0A0J5V4J2"/>
<dbReference type="CDD" id="cd05250">
    <property type="entry name" value="CC3_like_SDR_a"/>
    <property type="match status" value="1"/>
</dbReference>
<dbReference type="Pfam" id="PF01370">
    <property type="entry name" value="Epimerase"/>
    <property type="match status" value="1"/>
</dbReference>
<comment type="caution">
    <text evidence="4">The sequence shown here is derived from an EMBL/GenBank/DDBJ whole genome shotgun (WGS) entry which is preliminary data.</text>
</comment>
<gene>
    <name evidence="4" type="ORF">AV649_02870</name>
</gene>
<dbReference type="SUPFAM" id="SSF51735">
    <property type="entry name" value="NAD(P)-binding Rossmann-fold domains"/>
    <property type="match status" value="1"/>
</dbReference>
<evidence type="ECO:0000256" key="2">
    <source>
        <dbReference type="ARBA" id="ARBA00023136"/>
    </source>
</evidence>
<dbReference type="InterPro" id="IPR036291">
    <property type="entry name" value="NAD(P)-bd_dom_sf"/>
</dbReference>
<keyword evidence="2" id="KW-0472">Membrane</keyword>
<dbReference type="PANTHER" id="PTHR14097">
    <property type="entry name" value="OXIDOREDUCTASE HTATIP2"/>
    <property type="match status" value="1"/>
</dbReference>
<sequence length="218" mass="24471">MEGKVALIAGATGMVGSRLVRLLLDSPRYDKVISFVRRESGVVHEKLDERVQSLDDMRLDPGETIDDVYCCLGTTIKKAKTQEAFKRVDHGYPLQLAELGKTHGAKQFLLISSMGADVDSRFFYSRVKGMTERDVTALGYSTLHIFRPSLLLGERAEFRFGEKMGEAASRLLQPFMRGKLKKYRSIEGIQVARGMLSAASGHWDRNVLIWESDAIQEL</sequence>
<dbReference type="OrthoDB" id="9798632at2"/>
<evidence type="ECO:0000259" key="3">
    <source>
        <dbReference type="Pfam" id="PF01370"/>
    </source>
</evidence>